<evidence type="ECO:0000256" key="3">
    <source>
        <dbReference type="ARBA" id="ARBA00022448"/>
    </source>
</evidence>
<dbReference type="PANTHER" id="PTHR30532">
    <property type="entry name" value="IRON III DICITRATE-BINDING PERIPLASMIC PROTEIN"/>
    <property type="match status" value="1"/>
</dbReference>
<dbReference type="RefSeq" id="WP_349299203.1">
    <property type="nucleotide sequence ID" value="NZ_JBEDNQ010000006.1"/>
</dbReference>
<proteinExistence type="inferred from homology"/>
<feature type="domain" description="Fe/B12 periplasmic-binding" evidence="6">
    <location>
        <begin position="60"/>
        <end position="330"/>
    </location>
</feature>
<organism evidence="7 8">
    <name type="scientific">Pseudonocardia nematodicida</name>
    <dbReference type="NCBI Taxonomy" id="1206997"/>
    <lineage>
        <taxon>Bacteria</taxon>
        <taxon>Bacillati</taxon>
        <taxon>Actinomycetota</taxon>
        <taxon>Actinomycetes</taxon>
        <taxon>Pseudonocardiales</taxon>
        <taxon>Pseudonocardiaceae</taxon>
        <taxon>Pseudonocardia</taxon>
    </lineage>
</organism>
<dbReference type="Proteomes" id="UP001494902">
    <property type="component" value="Unassembled WGS sequence"/>
</dbReference>
<feature type="chain" id="PRO_5046238973" evidence="5">
    <location>
        <begin position="27"/>
        <end position="330"/>
    </location>
</feature>
<dbReference type="SUPFAM" id="SSF53807">
    <property type="entry name" value="Helical backbone' metal receptor"/>
    <property type="match status" value="1"/>
</dbReference>
<evidence type="ECO:0000256" key="5">
    <source>
        <dbReference type="SAM" id="SignalP"/>
    </source>
</evidence>
<comment type="caution">
    <text evidence="7">The sequence shown here is derived from an EMBL/GenBank/DDBJ whole genome shotgun (WGS) entry which is preliminary data.</text>
</comment>
<keyword evidence="8" id="KW-1185">Reference proteome</keyword>
<dbReference type="PANTHER" id="PTHR30532:SF1">
    <property type="entry name" value="IRON(3+)-HYDROXAMATE-BINDING PROTEIN FHUD"/>
    <property type="match status" value="1"/>
</dbReference>
<evidence type="ECO:0000256" key="1">
    <source>
        <dbReference type="ARBA" id="ARBA00004196"/>
    </source>
</evidence>
<evidence type="ECO:0000256" key="2">
    <source>
        <dbReference type="ARBA" id="ARBA00008814"/>
    </source>
</evidence>
<dbReference type="Gene3D" id="3.40.50.1980">
    <property type="entry name" value="Nitrogenase molybdenum iron protein domain"/>
    <property type="match status" value="2"/>
</dbReference>
<name>A0ABV1KCD6_9PSEU</name>
<reference evidence="7 8" key="1">
    <citation type="submission" date="2024-03" db="EMBL/GenBank/DDBJ databases">
        <title>Draft genome sequence of Pseudonocardia nematodicida JCM 31783.</title>
        <authorList>
            <person name="Butdee W."/>
            <person name="Duangmal K."/>
        </authorList>
    </citation>
    <scope>NUCLEOTIDE SEQUENCE [LARGE SCALE GENOMIC DNA]</scope>
    <source>
        <strain evidence="7 8">JCM 31783</strain>
    </source>
</reference>
<evidence type="ECO:0000313" key="7">
    <source>
        <dbReference type="EMBL" id="MEQ3552137.1"/>
    </source>
</evidence>
<dbReference type="Pfam" id="PF01497">
    <property type="entry name" value="Peripla_BP_2"/>
    <property type="match status" value="1"/>
</dbReference>
<dbReference type="PROSITE" id="PS50983">
    <property type="entry name" value="FE_B12_PBP"/>
    <property type="match status" value="1"/>
</dbReference>
<evidence type="ECO:0000313" key="8">
    <source>
        <dbReference type="Proteomes" id="UP001494902"/>
    </source>
</evidence>
<gene>
    <name evidence="7" type="ORF">WIS52_16810</name>
</gene>
<sequence>MRDPRARFRFLVAALAAVGMLLTACGGGGTADDAAEESGETRVVTDDFGTQVTVPVAPERVVTTHFLLTMGALDLGLTPAGTAVWTPDNVPTDYAQSLADVPVVTSQTAEPDLEQIAAREPDLILATSFNDEQVLSRFREIAPTYVIEVSPGGANATTWYDRTAAIADVLGRTPENDRLAADFAARTQELEQSYAEQVAGRTVAVVSGFEDNNASVFSATSGAGRILTDLGFTYSPQAEAVAGAEQSGIASISFERIGSAVGDADVLFLGSDLQGRLSPFVTALQQTRLYQDLPAVQADRVGAFKPQVTGYTDANFLLDQVEQTLQNAQG</sequence>
<protein>
    <submittedName>
        <fullName evidence="7">ABC transporter substrate-binding protein</fullName>
    </submittedName>
</protein>
<dbReference type="InterPro" id="IPR051313">
    <property type="entry name" value="Bact_iron-sidero_bind"/>
</dbReference>
<keyword evidence="4 5" id="KW-0732">Signal</keyword>
<evidence type="ECO:0000259" key="6">
    <source>
        <dbReference type="PROSITE" id="PS50983"/>
    </source>
</evidence>
<keyword evidence="3" id="KW-0813">Transport</keyword>
<feature type="signal peptide" evidence="5">
    <location>
        <begin position="1"/>
        <end position="26"/>
    </location>
</feature>
<evidence type="ECO:0000256" key="4">
    <source>
        <dbReference type="ARBA" id="ARBA00022729"/>
    </source>
</evidence>
<accession>A0ABV1KCD6</accession>
<dbReference type="InterPro" id="IPR002491">
    <property type="entry name" value="ABC_transptr_periplasmic_BD"/>
</dbReference>
<dbReference type="EMBL" id="JBEDNQ010000006">
    <property type="protein sequence ID" value="MEQ3552137.1"/>
    <property type="molecule type" value="Genomic_DNA"/>
</dbReference>
<dbReference type="PROSITE" id="PS51257">
    <property type="entry name" value="PROKAR_LIPOPROTEIN"/>
    <property type="match status" value="1"/>
</dbReference>
<comment type="subcellular location">
    <subcellularLocation>
        <location evidence="1">Cell envelope</location>
    </subcellularLocation>
</comment>
<comment type="similarity">
    <text evidence="2">Belongs to the bacterial solute-binding protein 8 family.</text>
</comment>